<proteinExistence type="predicted"/>
<name>A0A511NCU5_9FLAO</name>
<dbReference type="EMBL" id="BJXC01000001">
    <property type="protein sequence ID" value="GEM50396.1"/>
    <property type="molecule type" value="Genomic_DNA"/>
</dbReference>
<dbReference type="Proteomes" id="UP000321245">
    <property type="component" value="Unassembled WGS sequence"/>
</dbReference>
<protein>
    <submittedName>
        <fullName evidence="1">Uncharacterized protein</fullName>
    </submittedName>
</protein>
<reference evidence="1 2" key="1">
    <citation type="submission" date="2019-07" db="EMBL/GenBank/DDBJ databases">
        <title>Whole genome shotgun sequence of Empedobacter brevis NBRC 14943.</title>
        <authorList>
            <person name="Hosoyama A."/>
            <person name="Uohara A."/>
            <person name="Ohji S."/>
            <person name="Ichikawa N."/>
        </authorList>
    </citation>
    <scope>NUCLEOTIDE SEQUENCE [LARGE SCALE GENOMIC DNA]</scope>
    <source>
        <strain evidence="1 2">NBRC 14943</strain>
    </source>
</reference>
<dbReference type="RefSeq" id="WP_019973685.1">
    <property type="nucleotide sequence ID" value="NZ_BJXC01000001.1"/>
</dbReference>
<dbReference type="GeneID" id="84648487"/>
<dbReference type="AlphaFoldDB" id="A0A511NCU5"/>
<organism evidence="1 2">
    <name type="scientific">Empedobacter brevis NBRC 14943 = ATCC 43319</name>
    <dbReference type="NCBI Taxonomy" id="1218108"/>
    <lineage>
        <taxon>Bacteria</taxon>
        <taxon>Pseudomonadati</taxon>
        <taxon>Bacteroidota</taxon>
        <taxon>Flavobacteriia</taxon>
        <taxon>Flavobacteriales</taxon>
        <taxon>Weeksellaceae</taxon>
        <taxon>Empedobacter</taxon>
    </lineage>
</organism>
<dbReference type="STRING" id="1218108.GCA_000382425_00185"/>
<comment type="caution">
    <text evidence="1">The sequence shown here is derived from an EMBL/GenBank/DDBJ whole genome shotgun (WGS) entry which is preliminary data.</text>
</comment>
<evidence type="ECO:0000313" key="1">
    <source>
        <dbReference type="EMBL" id="GEM50396.1"/>
    </source>
</evidence>
<evidence type="ECO:0000313" key="2">
    <source>
        <dbReference type="Proteomes" id="UP000321245"/>
    </source>
</evidence>
<accession>A0A511NCU5</accession>
<sequence length="420" mass="50535">MKKITTLLFTIYVSVSFAQKKIEDNNNVVFYETINKKEQTDKLTNKGYTYKAGRPVFIVLNIQASIPNDDFLAKREQEELKNNFNIHVDCITQTTEIKFLNRFKTVLKYSYEDSPQKVIYWSGKFEEKPIIYEHILQSSAYFSDILNLDVRSSYIEEFNQKLASFTTDFIDTPTENSLPVSNRFVQNVITQILYHLQEESIFFNLNFKNVKRVTYKTNFDIDNDRLKEILFDEKGRPTKVVFDDLNDKNYRYESVFEYEKDLIRNIIGKSTNDYHTESPVFYQDDTLYVYDSYSIKTYKLNKNLFLISEDYFYDQEKYYFTVNQTFLNNTTYSFIENDHMNDRIYNFNSEKQFFPIKVKIRDDINGEIKRINDKLYIETGYEADTHYHFDENNRIIRIVYKPKDASHKDRVIDYLYEYYN</sequence>
<gene>
    <name evidence="1" type="ORF">EB1_01860</name>
</gene>
<keyword evidence="2" id="KW-1185">Reference proteome</keyword>